<evidence type="ECO:0000313" key="2">
    <source>
        <dbReference type="Proteomes" id="UP000194151"/>
    </source>
</evidence>
<dbReference type="Proteomes" id="UP000194151">
    <property type="component" value="Chromosome"/>
</dbReference>
<accession>A0A1W6YRF2</accession>
<dbReference type="AlphaFoldDB" id="A0A1W6YRF2"/>
<name>A0A1W6YRF2_9BORD</name>
<evidence type="ECO:0000313" key="1">
    <source>
        <dbReference type="EMBL" id="ARP83682.1"/>
    </source>
</evidence>
<dbReference type="KEGG" id="bgv:CAL12_24625"/>
<dbReference type="STRING" id="1416806.CAL12_24625"/>
<protein>
    <submittedName>
        <fullName evidence="1">Uncharacterized protein</fullName>
    </submittedName>
</protein>
<gene>
    <name evidence="1" type="ORF">CAL12_24625</name>
</gene>
<sequence>MPMIDNFGWAARRQLTKAVQNADQAEMAALIESVVSTTVGVLDERIAEAFEDDIDDAVEDPLRAQVDRDFQLEELMGETLEEIERRIHWLGDMYPFSLEGNTLKYSASTTGVYEYCLAISQAPSITAHPYVELVRYFEVLAADSVRAFLGDDADFLRTGAPTIEHPKSSAGFEDGMRRLNASTGEWVWHPQPEALPDLEHVKDEGLDFVVWKRLDERSGALFVVGQCACGDTDWHEKDQDIDSALVRIRRWLSRLSFVPPIRAFAVPFPISATAVFSSLTDRAGLTLDRLRLTRIAENANHRDYFSHTHGAALGRMTQIVLEAKR</sequence>
<dbReference type="EMBL" id="CP021108">
    <property type="protein sequence ID" value="ARP83682.1"/>
    <property type="molecule type" value="Genomic_DNA"/>
</dbReference>
<keyword evidence="2" id="KW-1185">Reference proteome</keyword>
<proteinExistence type="predicted"/>
<organism evidence="1 2">
    <name type="scientific">Bordetella genomosp. 8</name>
    <dbReference type="NCBI Taxonomy" id="1416806"/>
    <lineage>
        <taxon>Bacteria</taxon>
        <taxon>Pseudomonadati</taxon>
        <taxon>Pseudomonadota</taxon>
        <taxon>Betaproteobacteria</taxon>
        <taxon>Burkholderiales</taxon>
        <taxon>Alcaligenaceae</taxon>
        <taxon>Bordetella</taxon>
    </lineage>
</organism>
<reference evidence="1 2" key="1">
    <citation type="submission" date="2017-05" db="EMBL/GenBank/DDBJ databases">
        <title>Complete and WGS of Bordetella genogroups.</title>
        <authorList>
            <person name="Spilker T."/>
            <person name="LiPuma J."/>
        </authorList>
    </citation>
    <scope>NUCLEOTIDE SEQUENCE [LARGE SCALE GENOMIC DNA]</scope>
    <source>
        <strain evidence="1 2">AU19157</strain>
    </source>
</reference>